<dbReference type="AlphaFoldDB" id="A0A2R3QHA2"/>
<gene>
    <name evidence="4" type="ORF">C6568_14430</name>
</gene>
<feature type="domain" description="DUF4124" evidence="3">
    <location>
        <begin position="14"/>
        <end position="70"/>
    </location>
</feature>
<name>A0A2R3QHA2_9BURK</name>
<feature type="compositionally biased region" description="Low complexity" evidence="1">
    <location>
        <begin position="105"/>
        <end position="115"/>
    </location>
</feature>
<evidence type="ECO:0000259" key="3">
    <source>
        <dbReference type="Pfam" id="PF13511"/>
    </source>
</evidence>
<proteinExistence type="predicted"/>
<dbReference type="KEGG" id="mela:C6568_14430"/>
<dbReference type="InterPro" id="IPR025392">
    <property type="entry name" value="DUF4124"/>
</dbReference>
<sequence>MRAASAAAWATLPLALCLAGQPAAAQVVRCTDAATGRTTYTDGACPRGNGAREVLPQKSAEELARERQQADEALARWHERLRREDAERAAATRREADRPAPAPHPGQSAACQQARQQLQRLLAAPATGLHDDVLRLQAAERQADQACLPPEEFARAERSRALVAPQAPVIVLPPTRPPHWRPPPPPAPAREITNCNVFRCYDRQGNVYPR</sequence>
<feature type="chain" id="PRO_5015304812" evidence="2">
    <location>
        <begin position="26"/>
        <end position="210"/>
    </location>
</feature>
<dbReference type="EMBL" id="CP027667">
    <property type="protein sequence ID" value="AVO51155.1"/>
    <property type="molecule type" value="Genomic_DNA"/>
</dbReference>
<feature type="signal peptide" evidence="2">
    <location>
        <begin position="1"/>
        <end position="25"/>
    </location>
</feature>
<organism evidence="4 5">
    <name type="scientific">Melaminivora suipulveris</name>
    <dbReference type="NCBI Taxonomy" id="2109913"/>
    <lineage>
        <taxon>Bacteria</taxon>
        <taxon>Pseudomonadati</taxon>
        <taxon>Pseudomonadota</taxon>
        <taxon>Betaproteobacteria</taxon>
        <taxon>Burkholderiales</taxon>
        <taxon>Comamonadaceae</taxon>
        <taxon>Melaminivora</taxon>
    </lineage>
</organism>
<dbReference type="Proteomes" id="UP000237925">
    <property type="component" value="Chromosome"/>
</dbReference>
<evidence type="ECO:0000313" key="4">
    <source>
        <dbReference type="EMBL" id="AVO51155.1"/>
    </source>
</evidence>
<evidence type="ECO:0000313" key="5">
    <source>
        <dbReference type="Proteomes" id="UP000237925"/>
    </source>
</evidence>
<keyword evidence="2" id="KW-0732">Signal</keyword>
<dbReference type="Pfam" id="PF13511">
    <property type="entry name" value="DUF4124"/>
    <property type="match status" value="1"/>
</dbReference>
<dbReference type="OrthoDB" id="8796902at2"/>
<keyword evidence="5" id="KW-1185">Reference proteome</keyword>
<feature type="compositionally biased region" description="Basic and acidic residues" evidence="1">
    <location>
        <begin position="78"/>
        <end position="98"/>
    </location>
</feature>
<feature type="region of interest" description="Disordered" evidence="1">
    <location>
        <begin position="78"/>
        <end position="115"/>
    </location>
</feature>
<reference evidence="4 5" key="1">
    <citation type="submission" date="2018-03" db="EMBL/GenBank/DDBJ databases">
        <title>Genome sequencing of Melaminivora sp.</title>
        <authorList>
            <person name="Kim S.-J."/>
            <person name="Heo J."/>
            <person name="Ahn J.-H."/>
            <person name="Kwon S.-W."/>
        </authorList>
    </citation>
    <scope>NUCLEOTIDE SEQUENCE [LARGE SCALE GENOMIC DNA]</scope>
    <source>
        <strain evidence="4 5">SC2-9</strain>
    </source>
</reference>
<evidence type="ECO:0000256" key="1">
    <source>
        <dbReference type="SAM" id="MobiDB-lite"/>
    </source>
</evidence>
<evidence type="ECO:0000256" key="2">
    <source>
        <dbReference type="SAM" id="SignalP"/>
    </source>
</evidence>
<accession>A0A2R3QHA2</accession>
<protein>
    <submittedName>
        <fullName evidence="4">DUF4124 domain-containing protein</fullName>
    </submittedName>
</protein>